<dbReference type="Pfam" id="PF12796">
    <property type="entry name" value="Ank_2"/>
    <property type="match status" value="1"/>
</dbReference>
<dbReference type="AlphaFoldDB" id="A0A3N4KAQ3"/>
<dbReference type="PROSITE" id="PS50297">
    <property type="entry name" value="ANK_REP_REGION"/>
    <property type="match status" value="1"/>
</dbReference>
<feature type="repeat" description="ANK" evidence="3">
    <location>
        <begin position="1"/>
        <end position="23"/>
    </location>
</feature>
<dbReference type="PROSITE" id="PS50088">
    <property type="entry name" value="ANK_REPEAT"/>
    <property type="match status" value="1"/>
</dbReference>
<dbReference type="Gene3D" id="1.25.40.20">
    <property type="entry name" value="Ankyrin repeat-containing domain"/>
    <property type="match status" value="1"/>
</dbReference>
<dbReference type="InterPro" id="IPR036770">
    <property type="entry name" value="Ankyrin_rpt-contain_sf"/>
</dbReference>
<dbReference type="PANTHER" id="PTHR24198">
    <property type="entry name" value="ANKYRIN REPEAT AND PROTEIN KINASE DOMAIN-CONTAINING PROTEIN"/>
    <property type="match status" value="1"/>
</dbReference>
<proteinExistence type="predicted"/>
<reference evidence="4 5" key="1">
    <citation type="journal article" date="2018" name="Nat. Ecol. Evol.">
        <title>Pezizomycetes genomes reveal the molecular basis of ectomycorrhizal truffle lifestyle.</title>
        <authorList>
            <person name="Murat C."/>
            <person name="Payen T."/>
            <person name="Noel B."/>
            <person name="Kuo A."/>
            <person name="Morin E."/>
            <person name="Chen J."/>
            <person name="Kohler A."/>
            <person name="Krizsan K."/>
            <person name="Balestrini R."/>
            <person name="Da Silva C."/>
            <person name="Montanini B."/>
            <person name="Hainaut M."/>
            <person name="Levati E."/>
            <person name="Barry K.W."/>
            <person name="Belfiori B."/>
            <person name="Cichocki N."/>
            <person name="Clum A."/>
            <person name="Dockter R.B."/>
            <person name="Fauchery L."/>
            <person name="Guy J."/>
            <person name="Iotti M."/>
            <person name="Le Tacon F."/>
            <person name="Lindquist E.A."/>
            <person name="Lipzen A."/>
            <person name="Malagnac F."/>
            <person name="Mello A."/>
            <person name="Molinier V."/>
            <person name="Miyauchi S."/>
            <person name="Poulain J."/>
            <person name="Riccioni C."/>
            <person name="Rubini A."/>
            <person name="Sitrit Y."/>
            <person name="Splivallo R."/>
            <person name="Traeger S."/>
            <person name="Wang M."/>
            <person name="Zifcakova L."/>
            <person name="Wipf D."/>
            <person name="Zambonelli A."/>
            <person name="Paolocci F."/>
            <person name="Nowrousian M."/>
            <person name="Ottonello S."/>
            <person name="Baldrian P."/>
            <person name="Spatafora J.W."/>
            <person name="Henrissat B."/>
            <person name="Nagy L.G."/>
            <person name="Aury J.M."/>
            <person name="Wincker P."/>
            <person name="Grigoriev I.V."/>
            <person name="Bonfante P."/>
            <person name="Martin F.M."/>
        </authorList>
    </citation>
    <scope>NUCLEOTIDE SEQUENCE [LARGE SCALE GENOMIC DNA]</scope>
    <source>
        <strain evidence="4 5">CCBAS932</strain>
    </source>
</reference>
<dbReference type="PANTHER" id="PTHR24198:SF165">
    <property type="entry name" value="ANKYRIN REPEAT-CONTAINING PROTEIN-RELATED"/>
    <property type="match status" value="1"/>
</dbReference>
<evidence type="ECO:0000256" key="3">
    <source>
        <dbReference type="PROSITE-ProRule" id="PRU00023"/>
    </source>
</evidence>
<dbReference type="STRING" id="1392247.A0A3N4KAQ3"/>
<evidence type="ECO:0000313" key="4">
    <source>
        <dbReference type="EMBL" id="RPB06422.1"/>
    </source>
</evidence>
<keyword evidence="1" id="KW-0677">Repeat</keyword>
<sequence>GLTPLSWAAMNGHGKVVKLLLEREDVDVNSKDKNGKIALELAAERRHTNVMELLRVKSEHTDDDNVSED</sequence>
<protein>
    <submittedName>
        <fullName evidence="4">Uncharacterized protein</fullName>
    </submittedName>
</protein>
<keyword evidence="2 3" id="KW-0040">ANK repeat</keyword>
<evidence type="ECO:0000256" key="2">
    <source>
        <dbReference type="ARBA" id="ARBA00023043"/>
    </source>
</evidence>
<gene>
    <name evidence="4" type="ORF">P167DRAFT_497669</name>
</gene>
<dbReference type="Proteomes" id="UP000277580">
    <property type="component" value="Unassembled WGS sequence"/>
</dbReference>
<dbReference type="SMART" id="SM00248">
    <property type="entry name" value="ANK"/>
    <property type="match status" value="2"/>
</dbReference>
<dbReference type="SUPFAM" id="SSF48403">
    <property type="entry name" value="Ankyrin repeat"/>
    <property type="match status" value="1"/>
</dbReference>
<dbReference type="OrthoDB" id="341259at2759"/>
<accession>A0A3N4KAQ3</accession>
<evidence type="ECO:0000256" key="1">
    <source>
        <dbReference type="ARBA" id="ARBA00022737"/>
    </source>
</evidence>
<dbReference type="EMBL" id="ML119364">
    <property type="protein sequence ID" value="RPB06422.1"/>
    <property type="molecule type" value="Genomic_DNA"/>
</dbReference>
<dbReference type="InterPro" id="IPR002110">
    <property type="entry name" value="Ankyrin_rpt"/>
</dbReference>
<evidence type="ECO:0000313" key="5">
    <source>
        <dbReference type="Proteomes" id="UP000277580"/>
    </source>
</evidence>
<name>A0A3N4KAQ3_9PEZI</name>
<organism evidence="4 5">
    <name type="scientific">Morchella conica CCBAS932</name>
    <dbReference type="NCBI Taxonomy" id="1392247"/>
    <lineage>
        <taxon>Eukaryota</taxon>
        <taxon>Fungi</taxon>
        <taxon>Dikarya</taxon>
        <taxon>Ascomycota</taxon>
        <taxon>Pezizomycotina</taxon>
        <taxon>Pezizomycetes</taxon>
        <taxon>Pezizales</taxon>
        <taxon>Morchellaceae</taxon>
        <taxon>Morchella</taxon>
    </lineage>
</organism>
<feature type="non-terminal residue" evidence="4">
    <location>
        <position position="1"/>
    </location>
</feature>
<keyword evidence="5" id="KW-1185">Reference proteome</keyword>
<dbReference type="InParanoid" id="A0A3N4KAQ3"/>